<name>B6HN94_PENRW</name>
<gene>
    <name evidence="1" type="ORF">Pc21g09340</name>
    <name evidence="1" type="ORF">PCH_Pc21g09340</name>
</gene>
<sequence length="208" mass="23219">MENLRVYGVQSMFMQIISVAGRGDQSRHAHKLHHHMSGAARLKELGEWNWATRYVLKSGKLDSEEKLPSHSSPSSRPWPTTGAQFGRCLLEFGSAVSGAERKKMWQELVGMRHGVKGDFNTGFQDICGNILRILRICSAHAVKGVNIQHRYCLIFGHFQGSAAYYVVPTRGQDSFATGQANSTIAAALNQTVYNILLLISRFYVDLIH</sequence>
<dbReference type="AlphaFoldDB" id="B6HN94"/>
<evidence type="ECO:0000313" key="2">
    <source>
        <dbReference type="Proteomes" id="UP000000724"/>
    </source>
</evidence>
<dbReference type="VEuPathDB" id="FungiDB:PCH_Pc21g09340"/>
<organism evidence="1 2">
    <name type="scientific">Penicillium rubens (strain ATCC 28089 / DSM 1075 / NRRL 1951 / Wisconsin 54-1255)</name>
    <name type="common">Penicillium chrysogenum</name>
    <dbReference type="NCBI Taxonomy" id="500485"/>
    <lineage>
        <taxon>Eukaryota</taxon>
        <taxon>Fungi</taxon>
        <taxon>Dikarya</taxon>
        <taxon>Ascomycota</taxon>
        <taxon>Pezizomycotina</taxon>
        <taxon>Eurotiomycetes</taxon>
        <taxon>Eurotiomycetidae</taxon>
        <taxon>Eurotiales</taxon>
        <taxon>Aspergillaceae</taxon>
        <taxon>Penicillium</taxon>
        <taxon>Penicillium chrysogenum species complex</taxon>
    </lineage>
</organism>
<proteinExistence type="predicted"/>
<evidence type="ECO:0000313" key="1">
    <source>
        <dbReference type="EMBL" id="CAP95831.1"/>
    </source>
</evidence>
<keyword evidence="2" id="KW-1185">Reference proteome</keyword>
<reference evidence="1 2" key="1">
    <citation type="journal article" date="2008" name="Nat. Biotechnol.">
        <title>Genome sequencing and analysis of the filamentous fungus Penicillium chrysogenum.</title>
        <authorList>
            <person name="van den Berg M.A."/>
            <person name="Albang R."/>
            <person name="Albermann K."/>
            <person name="Badger J.H."/>
            <person name="Daran J.-M."/>
            <person name="Driessen A.J.M."/>
            <person name="Garcia-Estrada C."/>
            <person name="Fedorova N.D."/>
            <person name="Harris D.M."/>
            <person name="Heijne W.H.M."/>
            <person name="Joardar V.S."/>
            <person name="Kiel J.A.K.W."/>
            <person name="Kovalchuk A."/>
            <person name="Martin J.F."/>
            <person name="Nierman W.C."/>
            <person name="Nijland J.G."/>
            <person name="Pronk J.T."/>
            <person name="Roubos J.A."/>
            <person name="van der Klei I.J."/>
            <person name="van Peij N.N.M.E."/>
            <person name="Veenhuis M."/>
            <person name="von Doehren H."/>
            <person name="Wagner C."/>
            <person name="Wortman J.R."/>
            <person name="Bovenberg R.A.L."/>
        </authorList>
    </citation>
    <scope>NUCLEOTIDE SEQUENCE [LARGE SCALE GENOMIC DNA]</scope>
    <source>
        <strain evidence="2">ATCC 28089 / DSM 1075 / NRRL 1951 / Wisconsin 54-1255</strain>
    </source>
</reference>
<dbReference type="Proteomes" id="UP000000724">
    <property type="component" value="Contig Pc00c21"/>
</dbReference>
<accession>B6HN94</accession>
<dbReference type="HOGENOM" id="CLU_1321274_0_0_1"/>
<protein>
    <submittedName>
        <fullName evidence="1">Uncharacterized protein</fullName>
    </submittedName>
</protein>
<dbReference type="EMBL" id="AM920436">
    <property type="protein sequence ID" value="CAP95831.1"/>
    <property type="molecule type" value="Genomic_DNA"/>
</dbReference>